<evidence type="ECO:0000313" key="2">
    <source>
        <dbReference type="EMBL" id="MBM6878231.1"/>
    </source>
</evidence>
<feature type="signal peptide" evidence="1">
    <location>
        <begin position="1"/>
        <end position="23"/>
    </location>
</feature>
<reference evidence="2 3" key="1">
    <citation type="journal article" date="2021" name="Sci. Rep.">
        <title>The distribution of antibiotic resistance genes in chicken gut microbiota commensals.</title>
        <authorList>
            <person name="Juricova H."/>
            <person name="Matiasovicova J."/>
            <person name="Kubasova T."/>
            <person name="Cejkova D."/>
            <person name="Rychlik I."/>
        </authorList>
    </citation>
    <scope>NUCLEOTIDE SEQUENCE [LARGE SCALE GENOMIC DNA]</scope>
    <source>
        <strain evidence="2 3">An431b</strain>
    </source>
</reference>
<keyword evidence="1" id="KW-0732">Signal</keyword>
<accession>A0ABS2G9T4</accession>
<dbReference type="PROSITE" id="PS51257">
    <property type="entry name" value="PROKAR_LIPOPROTEIN"/>
    <property type="match status" value="1"/>
</dbReference>
<dbReference type="RefSeq" id="WP_205133904.1">
    <property type="nucleotide sequence ID" value="NZ_JACSNT010000010.1"/>
</dbReference>
<comment type="caution">
    <text evidence="2">The sequence shown here is derived from an EMBL/GenBank/DDBJ whole genome shotgun (WGS) entry which is preliminary data.</text>
</comment>
<organism evidence="2 3">
    <name type="scientific">Anaerotignum lactatifermentans</name>
    <dbReference type="NCBI Taxonomy" id="160404"/>
    <lineage>
        <taxon>Bacteria</taxon>
        <taxon>Bacillati</taxon>
        <taxon>Bacillota</taxon>
        <taxon>Clostridia</taxon>
        <taxon>Lachnospirales</taxon>
        <taxon>Anaerotignaceae</taxon>
        <taxon>Anaerotignum</taxon>
    </lineage>
</organism>
<protein>
    <recommendedName>
        <fullName evidence="4">Lipoprotein</fullName>
    </recommendedName>
</protein>
<dbReference type="EMBL" id="JACSNV010000011">
    <property type="protein sequence ID" value="MBM6878231.1"/>
    <property type="molecule type" value="Genomic_DNA"/>
</dbReference>
<name>A0ABS2G9T4_9FIRM</name>
<dbReference type="Proteomes" id="UP000729290">
    <property type="component" value="Unassembled WGS sequence"/>
</dbReference>
<sequence length="210" mass="24164">MKRIFCILMVTVMCLGAACSAEQAETAAVDEGVFLEEIAPNILCLDSCELEMFGADVDFEEEYFCVYESEQSYDNGWGPVAKLYQEGEEATVSEYFPDPVMSSYYPVRNFQTNEEVRAHLEEFLSPEITEEKFHDDFLEYDGKLYLVRGARGYGAITCDKESVAFLEKQGDSYYATMDYLYFGDYDYTVKLEFQKKDGKWMLMQISKMPA</sequence>
<evidence type="ECO:0000313" key="3">
    <source>
        <dbReference type="Proteomes" id="UP000729290"/>
    </source>
</evidence>
<evidence type="ECO:0000256" key="1">
    <source>
        <dbReference type="SAM" id="SignalP"/>
    </source>
</evidence>
<feature type="chain" id="PRO_5047014858" description="Lipoprotein" evidence="1">
    <location>
        <begin position="24"/>
        <end position="210"/>
    </location>
</feature>
<keyword evidence="3" id="KW-1185">Reference proteome</keyword>
<evidence type="ECO:0008006" key="4">
    <source>
        <dbReference type="Google" id="ProtNLM"/>
    </source>
</evidence>
<proteinExistence type="predicted"/>
<dbReference type="InterPro" id="IPR053749">
    <property type="entry name" value="TA_system-associated_sf"/>
</dbReference>
<dbReference type="Gene3D" id="3.10.450.420">
    <property type="match status" value="1"/>
</dbReference>
<gene>
    <name evidence="2" type="ORF">H9X83_08680</name>
</gene>